<keyword evidence="5" id="KW-0804">Transcription</keyword>
<keyword evidence="4" id="KW-0731">Sigma factor</keyword>
<comment type="similarity">
    <text evidence="1">Belongs to the sigma-70 factor family. ECF subfamily.</text>
</comment>
<comment type="subunit">
    <text evidence="2">Interacts transiently with the RNA polymerase catalytic core formed by RpoA, RpoB, RpoC and RpoZ (2 alpha, 1 beta, 1 beta' and 1 omega subunit) to form the RNA polymerase holoenzyme that can initiate transcription.</text>
</comment>
<dbReference type="InterPro" id="IPR013249">
    <property type="entry name" value="RNA_pol_sigma70_r4_t2"/>
</dbReference>
<dbReference type="Gene3D" id="1.10.1740.10">
    <property type="match status" value="1"/>
</dbReference>
<dbReference type="SUPFAM" id="SSF88946">
    <property type="entry name" value="Sigma2 domain of RNA polymerase sigma factors"/>
    <property type="match status" value="1"/>
</dbReference>
<dbReference type="Pfam" id="PF04542">
    <property type="entry name" value="Sigma70_r2"/>
    <property type="match status" value="1"/>
</dbReference>
<dbReference type="Proteomes" id="UP000297853">
    <property type="component" value="Unassembled WGS sequence"/>
</dbReference>
<dbReference type="Gene3D" id="1.10.10.10">
    <property type="entry name" value="Winged helix-like DNA-binding domain superfamily/Winged helix DNA-binding domain"/>
    <property type="match status" value="1"/>
</dbReference>
<proteinExistence type="inferred from homology"/>
<name>A0ABY2ISZ1_9MICO</name>
<dbReference type="PANTHER" id="PTHR30173:SF43">
    <property type="entry name" value="ECF RNA POLYMERASE SIGMA FACTOR SIGI-RELATED"/>
    <property type="match status" value="1"/>
</dbReference>
<dbReference type="PANTHER" id="PTHR30173">
    <property type="entry name" value="SIGMA 19 FACTOR"/>
    <property type="match status" value="1"/>
</dbReference>
<dbReference type="InterPro" id="IPR013325">
    <property type="entry name" value="RNA_pol_sigma_r2"/>
</dbReference>
<dbReference type="InterPro" id="IPR007627">
    <property type="entry name" value="RNA_pol_sigma70_r2"/>
</dbReference>
<evidence type="ECO:0000259" key="6">
    <source>
        <dbReference type="Pfam" id="PF04542"/>
    </source>
</evidence>
<accession>A0ABY2ISZ1</accession>
<evidence type="ECO:0000256" key="5">
    <source>
        <dbReference type="ARBA" id="ARBA00023163"/>
    </source>
</evidence>
<reference evidence="8 9" key="1">
    <citation type="submission" date="2019-03" db="EMBL/GenBank/DDBJ databases">
        <title>Genomics of glacier-inhabiting Cryobacterium strains.</title>
        <authorList>
            <person name="Liu Q."/>
            <person name="Xin Y.-H."/>
        </authorList>
    </citation>
    <scope>NUCLEOTIDE SEQUENCE [LARGE SCALE GENOMIC DNA]</scope>
    <source>
        <strain evidence="8 9">TMT1-23-1</strain>
    </source>
</reference>
<dbReference type="RefSeq" id="WP_134433200.1">
    <property type="nucleotide sequence ID" value="NZ_SOGQ01000091.1"/>
</dbReference>
<dbReference type="InterPro" id="IPR052704">
    <property type="entry name" value="ECF_Sigma-70_Domain"/>
</dbReference>
<dbReference type="SUPFAM" id="SSF88659">
    <property type="entry name" value="Sigma3 and sigma4 domains of RNA polymerase sigma factors"/>
    <property type="match status" value="1"/>
</dbReference>
<dbReference type="SUPFAM" id="SSF54427">
    <property type="entry name" value="NTF2-like"/>
    <property type="match status" value="1"/>
</dbReference>
<feature type="domain" description="RNA polymerase sigma factor 70 region 4 type 2" evidence="7">
    <location>
        <begin position="131"/>
        <end position="181"/>
    </location>
</feature>
<dbReference type="InterPro" id="IPR013324">
    <property type="entry name" value="RNA_pol_sigma_r3/r4-like"/>
</dbReference>
<evidence type="ECO:0000313" key="8">
    <source>
        <dbReference type="EMBL" id="TFC93922.1"/>
    </source>
</evidence>
<evidence type="ECO:0000256" key="4">
    <source>
        <dbReference type="ARBA" id="ARBA00023082"/>
    </source>
</evidence>
<comment type="caution">
    <text evidence="8">The sequence shown here is derived from an EMBL/GenBank/DDBJ whole genome shotgun (WGS) entry which is preliminary data.</text>
</comment>
<keyword evidence="9" id="KW-1185">Reference proteome</keyword>
<evidence type="ECO:0000256" key="3">
    <source>
        <dbReference type="ARBA" id="ARBA00023015"/>
    </source>
</evidence>
<feature type="domain" description="RNA polymerase sigma-70 region 2" evidence="6">
    <location>
        <begin position="24"/>
        <end position="86"/>
    </location>
</feature>
<gene>
    <name evidence="8" type="ORF">E3T28_16110</name>
</gene>
<evidence type="ECO:0000256" key="1">
    <source>
        <dbReference type="ARBA" id="ARBA00010641"/>
    </source>
</evidence>
<keyword evidence="3" id="KW-0805">Transcription regulation</keyword>
<evidence type="ECO:0000256" key="2">
    <source>
        <dbReference type="ARBA" id="ARBA00011344"/>
    </source>
</evidence>
<dbReference type="Pfam" id="PF08281">
    <property type="entry name" value="Sigma70_r4_2"/>
    <property type="match status" value="1"/>
</dbReference>
<dbReference type="InterPro" id="IPR032710">
    <property type="entry name" value="NTF2-like_dom_sf"/>
</dbReference>
<evidence type="ECO:0000259" key="7">
    <source>
        <dbReference type="Pfam" id="PF08281"/>
    </source>
</evidence>
<sequence>MNRPKETSSAPAGDPTFARGTIEYKRLFGVAYRMLGSIHDTEDALQEGLARWAGLAPEQRSAIREPVAWLTRVISRICLDELGTARARREGYHGIWLPEPLLDATAMPAHGRPLNMDPADAISLDESVSMALLIAMEHLTPPERVSLILHDVFQVSFAEIAVIVGRQPDACRQLASTARRNIRSHRRFEVQGDERNRVVDAFARACLDGDISALAGVLDPNVIARADGGSAITVARRPITGAPHVAQYLLGVLNRQQQLRHSLEILPTFINGRSGLVIYEGLKTVGIIDLSIYNGHVAEIAIIVNPDKIAQISRH</sequence>
<dbReference type="InterPro" id="IPR036388">
    <property type="entry name" value="WH-like_DNA-bd_sf"/>
</dbReference>
<dbReference type="EMBL" id="SOGQ01000091">
    <property type="protein sequence ID" value="TFC93922.1"/>
    <property type="molecule type" value="Genomic_DNA"/>
</dbReference>
<evidence type="ECO:0000313" key="9">
    <source>
        <dbReference type="Proteomes" id="UP000297853"/>
    </source>
</evidence>
<organism evidence="8 9">
    <name type="scientific">Cryobacterium sinapicolor</name>
    <dbReference type="NCBI Taxonomy" id="1259236"/>
    <lineage>
        <taxon>Bacteria</taxon>
        <taxon>Bacillati</taxon>
        <taxon>Actinomycetota</taxon>
        <taxon>Actinomycetes</taxon>
        <taxon>Micrococcales</taxon>
        <taxon>Microbacteriaceae</taxon>
        <taxon>Cryobacterium</taxon>
    </lineage>
</organism>
<protein>
    <submittedName>
        <fullName evidence="8">RNA polymerase subunit sigma-24</fullName>
    </submittedName>
</protein>